<comment type="similarity">
    <text evidence="1">Belongs to the LysR transcriptional regulatory family.</text>
</comment>
<dbReference type="PANTHER" id="PTHR30427">
    <property type="entry name" value="TRANSCRIPTIONAL ACTIVATOR PROTEIN LYSR"/>
    <property type="match status" value="1"/>
</dbReference>
<dbReference type="PROSITE" id="PS50931">
    <property type="entry name" value="HTH_LYSR"/>
    <property type="match status" value="1"/>
</dbReference>
<comment type="caution">
    <text evidence="6">The sequence shown here is derived from an EMBL/GenBank/DDBJ whole genome shotgun (WGS) entry which is preliminary data.</text>
</comment>
<sequence>MYLTYRQLEVLRAAARNGTVTAAADALNVSQPAVSMMLRECQAAAGFPLFARRRGRLHPTAELVVILAEMDRVFEGLARIDRLIEGIREGNVGSVVAAATPALADHLLPRAIAAFRRSRPGIHVALQTMDNLGVIDAVVRERVELGFVLTPSVVPDLQLVTLDETELVCAVMASHPLAERDSVTVHDLPAWPLIGVPRGLPLGDLVDAAFAAEGLRLRIAVEVTQTSVALSLVRAGAGIAIVDPYGAMSGLPADLRLLPLRPRLTVGAAAVIQRGRAVSRAARLLMATARRIAKAPVDA</sequence>
<dbReference type="Gene3D" id="3.40.190.290">
    <property type="match status" value="1"/>
</dbReference>
<organism evidence="6 7">
    <name type="scientific">Roseomonas alba</name>
    <dbReference type="NCBI Taxonomy" id="2846776"/>
    <lineage>
        <taxon>Bacteria</taxon>
        <taxon>Pseudomonadati</taxon>
        <taxon>Pseudomonadota</taxon>
        <taxon>Alphaproteobacteria</taxon>
        <taxon>Acetobacterales</taxon>
        <taxon>Roseomonadaceae</taxon>
        <taxon>Roseomonas</taxon>
    </lineage>
</organism>
<evidence type="ECO:0000256" key="3">
    <source>
        <dbReference type="ARBA" id="ARBA00023125"/>
    </source>
</evidence>
<dbReference type="Pfam" id="PF03466">
    <property type="entry name" value="LysR_substrate"/>
    <property type="match status" value="1"/>
</dbReference>
<name>A0ABS7AAB6_9PROT</name>
<keyword evidence="3" id="KW-0238">DNA-binding</keyword>
<reference evidence="6 7" key="1">
    <citation type="submission" date="2021-07" db="EMBL/GenBank/DDBJ databases">
        <authorList>
            <person name="So Y."/>
        </authorList>
    </citation>
    <scope>NUCLEOTIDE SEQUENCE [LARGE SCALE GENOMIC DNA]</scope>
    <source>
        <strain evidence="6 7">HJA6</strain>
    </source>
</reference>
<evidence type="ECO:0000313" key="7">
    <source>
        <dbReference type="Proteomes" id="UP001196565"/>
    </source>
</evidence>
<keyword evidence="4" id="KW-0804">Transcription</keyword>
<gene>
    <name evidence="6" type="ORF">KPL78_15380</name>
</gene>
<dbReference type="SUPFAM" id="SSF46785">
    <property type="entry name" value="Winged helix' DNA-binding domain"/>
    <property type="match status" value="1"/>
</dbReference>
<evidence type="ECO:0000256" key="1">
    <source>
        <dbReference type="ARBA" id="ARBA00009437"/>
    </source>
</evidence>
<dbReference type="SUPFAM" id="SSF53850">
    <property type="entry name" value="Periplasmic binding protein-like II"/>
    <property type="match status" value="1"/>
</dbReference>
<accession>A0ABS7AAB6</accession>
<dbReference type="PANTHER" id="PTHR30427:SF1">
    <property type="entry name" value="TRANSCRIPTIONAL ACTIVATOR PROTEIN LYSR"/>
    <property type="match status" value="1"/>
</dbReference>
<evidence type="ECO:0000313" key="6">
    <source>
        <dbReference type="EMBL" id="MBW6399243.1"/>
    </source>
</evidence>
<dbReference type="EMBL" id="JAHYBZ010000005">
    <property type="protein sequence ID" value="MBW6399243.1"/>
    <property type="molecule type" value="Genomic_DNA"/>
</dbReference>
<dbReference type="RefSeq" id="WP_219763857.1">
    <property type="nucleotide sequence ID" value="NZ_JAHYBZ010000005.1"/>
</dbReference>
<dbReference type="InterPro" id="IPR036388">
    <property type="entry name" value="WH-like_DNA-bd_sf"/>
</dbReference>
<feature type="domain" description="HTH lysR-type" evidence="5">
    <location>
        <begin position="3"/>
        <end position="60"/>
    </location>
</feature>
<evidence type="ECO:0000256" key="2">
    <source>
        <dbReference type="ARBA" id="ARBA00023015"/>
    </source>
</evidence>
<dbReference type="Pfam" id="PF00126">
    <property type="entry name" value="HTH_1"/>
    <property type="match status" value="1"/>
</dbReference>
<evidence type="ECO:0000259" key="5">
    <source>
        <dbReference type="PROSITE" id="PS50931"/>
    </source>
</evidence>
<dbReference type="InterPro" id="IPR036390">
    <property type="entry name" value="WH_DNA-bd_sf"/>
</dbReference>
<dbReference type="InterPro" id="IPR000847">
    <property type="entry name" value="LysR_HTH_N"/>
</dbReference>
<protein>
    <submittedName>
        <fullName evidence="6">LysR family transcriptional regulator</fullName>
    </submittedName>
</protein>
<proteinExistence type="inferred from homology"/>
<keyword evidence="7" id="KW-1185">Reference proteome</keyword>
<dbReference type="Proteomes" id="UP001196565">
    <property type="component" value="Unassembled WGS sequence"/>
</dbReference>
<keyword evidence="2" id="KW-0805">Transcription regulation</keyword>
<dbReference type="Gene3D" id="1.10.10.10">
    <property type="entry name" value="Winged helix-like DNA-binding domain superfamily/Winged helix DNA-binding domain"/>
    <property type="match status" value="1"/>
</dbReference>
<dbReference type="InterPro" id="IPR005119">
    <property type="entry name" value="LysR_subst-bd"/>
</dbReference>
<evidence type="ECO:0000256" key="4">
    <source>
        <dbReference type="ARBA" id="ARBA00023163"/>
    </source>
</evidence>